<dbReference type="InterPro" id="IPR008969">
    <property type="entry name" value="CarboxyPept-like_regulatory"/>
</dbReference>
<organism evidence="1 2">
    <name type="scientific">Coraliomargarita algicola</name>
    <dbReference type="NCBI Taxonomy" id="3092156"/>
    <lineage>
        <taxon>Bacteria</taxon>
        <taxon>Pseudomonadati</taxon>
        <taxon>Verrucomicrobiota</taxon>
        <taxon>Opitutia</taxon>
        <taxon>Puniceicoccales</taxon>
        <taxon>Coraliomargaritaceae</taxon>
        <taxon>Coraliomargarita</taxon>
    </lineage>
</organism>
<reference evidence="1 2" key="1">
    <citation type="submission" date="2023-11" db="EMBL/GenBank/DDBJ databases">
        <title>Coraliomargarita sp. nov., isolated from marine algae.</title>
        <authorList>
            <person name="Lee J.K."/>
            <person name="Baek J.H."/>
            <person name="Kim J.M."/>
            <person name="Choi D.G."/>
            <person name="Jeon C.O."/>
        </authorList>
    </citation>
    <scope>NUCLEOTIDE SEQUENCE [LARGE SCALE GENOMIC DNA]</scope>
    <source>
        <strain evidence="1 2">J2-16</strain>
    </source>
</reference>
<proteinExistence type="predicted"/>
<keyword evidence="2" id="KW-1185">Reference proteome</keyword>
<evidence type="ECO:0000313" key="2">
    <source>
        <dbReference type="Proteomes" id="UP001324993"/>
    </source>
</evidence>
<dbReference type="InterPro" id="IPR017853">
    <property type="entry name" value="GH"/>
</dbReference>
<name>A0ABZ0RP18_9BACT</name>
<accession>A0ABZ0RP18</accession>
<dbReference type="Gene3D" id="3.20.20.80">
    <property type="entry name" value="Glycosidases"/>
    <property type="match status" value="1"/>
</dbReference>
<sequence length="800" mass="89578">MNWIKMKSFVVGFGLLWCAVVFAGDRLILDMVHHNPGETTYDSAYNDPAVIKEMGYNGKVYFLFESPALAINWESVDSDILPKGSEERKWVDAKAEQIRQMHAACKAQDIKTYAMSDLILFPKRLIAKYGIEKTFGDPNHPQVEKLLRAQINEMFNQFPDFDGLVVRIGETYLEDAPFHQGHIENKTDPQKTIIPLLQILREEICVKRDKQLIFRTWRAFDNNESRYMAVSDAVEPHPNLVISIKHCEGDFFRTHPFSRCIGMGRHRQIIEVQCAREYEGKGAYPNYIANGVIEGFEEHADMPKDKINSLRSFYEKTPELFAGIWTWSRGGGWRGPYIKNEMWCDLNAWVTAQWALDPSKSEESVFNRYATERLKLKDGDVAKFRRLCLLSANSVLKGRYSEPGGMRVIWTRDQGIGWPGVISDAAKQQRSLQQKDEAIAQWQEIVSLAESIQWADEATREHAIASAYYGLHLYEIYRSKIYMADAEAKGDRDGIKKWLKAYDAAWATYDQLPEQYPSVASLYKQYKADENLKRLRAAVGVPAPPVLSIPRKPVSLDGALFKLTTADGMAAGKKTFTPSIVSVLSDKRVIGPADGAALKAGSTLDRLANSEWAGFSLEANNGNSLDNATEFSRGYLEFTIEALTGFALNCRELTFASARGGSSSTRGYVLFASVNGGAINFGDTPVSTVINETGTRDAPRKVSVDLSAATYQGIDCITFRYYPLTPSPGISMEFDGMALFGSIGERSAETVRTAKSQCLLTGRVMDTSDNRLPNARVSLRTIGAKTLTDPNGKFTLRFDR</sequence>
<gene>
    <name evidence="1" type="ORF">SH580_06070</name>
</gene>
<dbReference type="Proteomes" id="UP001324993">
    <property type="component" value="Chromosome"/>
</dbReference>
<dbReference type="RefSeq" id="WP_319834117.1">
    <property type="nucleotide sequence ID" value="NZ_CP138858.1"/>
</dbReference>
<protein>
    <submittedName>
        <fullName evidence="1">Uncharacterized protein</fullName>
    </submittedName>
</protein>
<dbReference type="SUPFAM" id="SSF51445">
    <property type="entry name" value="(Trans)glycosidases"/>
    <property type="match status" value="1"/>
</dbReference>
<dbReference type="EMBL" id="CP138858">
    <property type="protein sequence ID" value="WPJ97272.1"/>
    <property type="molecule type" value="Genomic_DNA"/>
</dbReference>
<dbReference type="SUPFAM" id="SSF49464">
    <property type="entry name" value="Carboxypeptidase regulatory domain-like"/>
    <property type="match status" value="1"/>
</dbReference>
<evidence type="ECO:0000313" key="1">
    <source>
        <dbReference type="EMBL" id="WPJ97272.1"/>
    </source>
</evidence>